<gene>
    <name evidence="2" type="ORF">GSONMT00014490001</name>
</gene>
<dbReference type="EMBL" id="FR904807">
    <property type="protein sequence ID" value="CDQ72032.1"/>
    <property type="molecule type" value="Genomic_DNA"/>
</dbReference>
<dbReference type="AlphaFoldDB" id="A0A060WYF7"/>
<dbReference type="PaxDb" id="8022-A0A060WYF7"/>
<reference evidence="2" key="2">
    <citation type="submission" date="2014-03" db="EMBL/GenBank/DDBJ databases">
        <authorList>
            <person name="Genoscope - CEA"/>
        </authorList>
    </citation>
    <scope>NUCLEOTIDE SEQUENCE</scope>
</reference>
<organism evidence="2 3">
    <name type="scientific">Oncorhynchus mykiss</name>
    <name type="common">Rainbow trout</name>
    <name type="synonym">Salmo gairdneri</name>
    <dbReference type="NCBI Taxonomy" id="8022"/>
    <lineage>
        <taxon>Eukaryota</taxon>
        <taxon>Metazoa</taxon>
        <taxon>Chordata</taxon>
        <taxon>Craniata</taxon>
        <taxon>Vertebrata</taxon>
        <taxon>Euteleostomi</taxon>
        <taxon>Actinopterygii</taxon>
        <taxon>Neopterygii</taxon>
        <taxon>Teleostei</taxon>
        <taxon>Protacanthopterygii</taxon>
        <taxon>Salmoniformes</taxon>
        <taxon>Salmonidae</taxon>
        <taxon>Salmoninae</taxon>
        <taxon>Oncorhynchus</taxon>
    </lineage>
</organism>
<evidence type="ECO:0000313" key="2">
    <source>
        <dbReference type="EMBL" id="CDQ72032.1"/>
    </source>
</evidence>
<evidence type="ECO:0000256" key="1">
    <source>
        <dbReference type="SAM" id="MobiDB-lite"/>
    </source>
</evidence>
<accession>A0A060WYF7</accession>
<name>A0A060WYF7_ONCMY</name>
<evidence type="ECO:0000313" key="3">
    <source>
        <dbReference type="Proteomes" id="UP000193380"/>
    </source>
</evidence>
<reference evidence="2" key="1">
    <citation type="journal article" date="2014" name="Nat. Commun.">
        <title>The rainbow trout genome provides novel insights into evolution after whole-genome duplication in vertebrates.</title>
        <authorList>
            <person name="Berthelot C."/>
            <person name="Brunet F."/>
            <person name="Chalopin D."/>
            <person name="Juanchich A."/>
            <person name="Bernard M."/>
            <person name="Noel B."/>
            <person name="Bento P."/>
            <person name="Da Silva C."/>
            <person name="Labadie K."/>
            <person name="Alberti A."/>
            <person name="Aury J.M."/>
            <person name="Louis A."/>
            <person name="Dehais P."/>
            <person name="Bardou P."/>
            <person name="Montfort J."/>
            <person name="Klopp C."/>
            <person name="Cabau C."/>
            <person name="Gaspin C."/>
            <person name="Thorgaard G.H."/>
            <person name="Boussaha M."/>
            <person name="Quillet E."/>
            <person name="Guyomard R."/>
            <person name="Galiana D."/>
            <person name="Bobe J."/>
            <person name="Volff J.N."/>
            <person name="Genet C."/>
            <person name="Wincker P."/>
            <person name="Jaillon O."/>
            <person name="Roest Crollius H."/>
            <person name="Guiguen Y."/>
        </authorList>
    </citation>
    <scope>NUCLEOTIDE SEQUENCE [LARGE SCALE GENOMIC DNA]</scope>
</reference>
<feature type="region of interest" description="Disordered" evidence="1">
    <location>
        <begin position="30"/>
        <end position="64"/>
    </location>
</feature>
<feature type="compositionally biased region" description="Polar residues" evidence="1">
    <location>
        <begin position="30"/>
        <end position="47"/>
    </location>
</feature>
<protein>
    <submittedName>
        <fullName evidence="2">Uncharacterized protein</fullName>
    </submittedName>
</protein>
<proteinExistence type="predicted"/>
<dbReference type="Proteomes" id="UP000193380">
    <property type="component" value="Unassembled WGS sequence"/>
</dbReference>
<sequence>MRSTRYGERDTITHDQKIEVTKTIEQYNNSLNGTHSQTHAGSMTNMADMSEGGFSKSEKALKPW</sequence>